<comment type="caution">
    <text evidence="8">Lacks conserved residue(s) required for the propagation of feature annotation.</text>
</comment>
<dbReference type="PRINTS" id="PR01433">
    <property type="entry name" value="POLYCYSTIN2"/>
</dbReference>
<evidence type="ECO:0000313" key="15">
    <source>
        <dbReference type="Proteomes" id="UP001159427"/>
    </source>
</evidence>
<evidence type="ECO:0000256" key="7">
    <source>
        <dbReference type="ARBA" id="ARBA00023180"/>
    </source>
</evidence>
<evidence type="ECO:0000256" key="1">
    <source>
        <dbReference type="ARBA" id="ARBA00004141"/>
    </source>
</evidence>
<organism evidence="14 15">
    <name type="scientific">Porites evermanni</name>
    <dbReference type="NCBI Taxonomy" id="104178"/>
    <lineage>
        <taxon>Eukaryota</taxon>
        <taxon>Metazoa</taxon>
        <taxon>Cnidaria</taxon>
        <taxon>Anthozoa</taxon>
        <taxon>Hexacorallia</taxon>
        <taxon>Scleractinia</taxon>
        <taxon>Fungiina</taxon>
        <taxon>Poritidae</taxon>
        <taxon>Porites</taxon>
    </lineage>
</organism>
<reference evidence="14 15" key="1">
    <citation type="submission" date="2022-05" db="EMBL/GenBank/DDBJ databases">
        <authorList>
            <consortium name="Genoscope - CEA"/>
            <person name="William W."/>
        </authorList>
    </citation>
    <scope>NUCLEOTIDE SEQUENCE [LARGE SCALE GENOMIC DNA]</scope>
</reference>
<dbReference type="SMART" id="SM00308">
    <property type="entry name" value="LH2"/>
    <property type="match status" value="1"/>
</dbReference>
<sequence length="2554" mass="287258">MWLLVLLFVPVSSHYYLNTSDQEGLGCLRCRLPVFWAVIWSLFVSKCKPRDVVEARSSLSNLTANCRRPLGMASGEIRNEQITVSSAFNNDYSTFGAHRARLNLTSWPPGYRADSKQDTGWIKVELEKKMVITAIATQGYGDSSVEEWISRYMVMFSNGGDFMYFKDLDGNLQTFPGNRDSYSIQRNEVALPVVANSIMIMEMSRHNNFAMRMELYGCEPGYYFVVWLMMTDYIFKTDYLDSETADYQLMTKYVVYETKAALKSSPGFLSAKLVRFTPQTKGAEIKLTAELKIECIEAGVHDITAALTRYLASTVGLFEQQYIKLQYALDYSCRLPKVHVLLNKSHINATKITTVDMFFVIGEFALRCNTSTSFRLSWDSYEVDGKSGAFKLSPSRQIVGARKLTIRPKSLRVGLYFIRLVAEMTKEEGALGYDYGFLQVVYPDLVAKIRGVDMVVKGTSDVVLDATDSYDPHDPASRDQGITFTWLCRREDEDFSNLESLPIDTSHGREKVLGGCFGYGVGKMNTTEPFLKISVNKMVSQYSYVFELIVEKQNRRSTASHILRVESSIAFSIRCKRNCGSKVTANKRMIIESECKGVSCQAIQKYNWTLFKFDVFAENETWVQETDLENRILTEPDSSSLVFKGRKLNDWENSLADDTKYRLRASVYLDDDTVEESEIFFKTNSPPVYDYSDEMAGCSVTPETGHAVTTEFTISCRGFMDEDMPLSYEFSYHTNTGAVVIQKGSSSSTTTRLPLGDPLLDYVIALEIQIIDSLGAACMDVLVVNVEPMPAEDVTETLISMTSGEKSPLGNLIQSGDVDKAAQMAYAVLSMVDKSEGEMNSKDKISLKDSIINQMAAVKVTSLEQVTQMAAVVAIATEQKDEISQSSQENAVNLLEDTADFVSSQLNSDTTDPGVLQDVGASLLHGISNVISATSSKAEKGKDDEETDEEKQPGNEEGEQQMEKEKEKTKAEKEKSKKMAEKTLKLMDKVGSSLLGTKAVGEKPSVFSTKSLNMTLDRQVPSKIGNKKLSDGQGDGGVELPSAATLFGDKASHLPSVDSQMLAFKDNPYTWDATSRNIKSSVIDFSLKAADGETLEVSGLSKPVELFIPQKKRREDKGNSTNTTNPVYFAKPSDGENNLRYHQVVIPSKSLSVFIEIKPEEGKSLEVYVSYKKRPTVEHYSFSAIIPDIKYCKDNGTGLNCSEKAYVFVISSAVTGHIGVHYIAIRYPELETESASTGSSEMEDDEVDLRVRRDCGSHGRRQKRSCIGVKDPPTTPPSTPKIVIPQYDNSTDVNYTLSVTAANCLYWSENKQAWTGDGCTVGPKTVPDNLHCLCTHLSAFGGDFFVAPNPIDFDKVWAEFGNLAESGNFVVLATVCSIFGLYFVGLVFARKADRKDEMKVVANVYLADNTEGGYLYEISVQTGMWKGYGTTANIGLIIYGEQGVTPALPLSDPELNKIFFARGSINNFTLSLPESLGNLVKIKIWHDNSGKSPAWFFSQVKIIDSQTGDKWHFLGNRWLALDKGTGQIEVELKAADKRELSGFKNLFYSRTSRSLGDGHLWLSVFTRPPHNTFTRCQRLTCCLSILFATLITNAMFYQFNNPPEDTFQLGPIKLSWIQIKIGIQSSLIAIPVNVLVVTIFKNIKYPLPADAIGANQKIPGCLPHFFVYVGWMLCILTSLASAAFTVFYSMMWGAETSNQWLTSIMVSFFQDVVITQPIKVVLIASLLSLLIRKPPEQDLVLGSSMKSGGKGSQVEPPAGEALKKAREFQTKVLEMFRTIVEMTFFFVFIALLMVVCYGNRKPTRFQLTAGLENMFSGFEKVNSPPAFWTWTRNVLIPGLYHTQWYNGDRFEYEEGFLSNRETFMVGMPRLRQARIRPEERCIMEATNPELAHNFQRCLSVYNDEVADLTLYNQPGWVPLDNTSRLLSVFELQDMCPMPWRYRTAKNLTTLSWQGLQSVYGGGGFIADLGYNAKSALEVLHNLEKNNWINDMTAAVFVEFTIHQPATSLFSVVRYLFERLSTGGYNTVTKIATLTIYASPDPAFKSFYQLCQLLLMLVILFFFFAEIGKIYRQKCFYFAQFWNWMELLQIFGAVAAVVMFFFKEMYTSEYIKRIQANPFETSSTDYIVLWSELEIYLLAFVMFIVTMKFLRLIRFNRHICQMTATIQKSIGHLLSFFCVFVGIILAYTQMGVLVFGPSVSTYSSFFQSMRSVCQMILGGETHFHELKHASKIVGPLFVFCFMLSMSMIMLNMFLAILNESYEEVKDFEGHAFADAELGEFMKTYCETKVGYVSDELVAFFKKMVTMARAKRPKMGLVEGYEKVPIEESHQVFEENVDDGIELCGAKPQLALIASMEDLTNSEEDLASNLDDVKQSLSEIGAELRRSISVLNEPSSPCDTNLNDLNKEAICSCEDSVLDPRSYGYNRYSFFSNIWERQEFPNDRFRTRKRTANIDPLISGPLIERIGEMNAELNEENIIPYFPTIWERQAEPDHFTEKQRTSSKPFPLVDNKADLRSRDEECTFDRVRLEEHSTPDLMSTSTINSTVVDDLPESFV</sequence>
<dbReference type="Pfam" id="PF08016">
    <property type="entry name" value="PKD_channel"/>
    <property type="match status" value="1"/>
</dbReference>
<dbReference type="InterPro" id="IPR014010">
    <property type="entry name" value="REJ_dom"/>
</dbReference>
<dbReference type="InterPro" id="IPR000203">
    <property type="entry name" value="GPS"/>
</dbReference>
<feature type="transmembrane region" description="Helical" evidence="10">
    <location>
        <begin position="1579"/>
        <end position="1599"/>
    </location>
</feature>
<dbReference type="InterPro" id="IPR046338">
    <property type="entry name" value="GAIN_dom_sf"/>
</dbReference>
<dbReference type="Pfam" id="PF01825">
    <property type="entry name" value="GPS"/>
    <property type="match status" value="1"/>
</dbReference>
<feature type="domain" description="PLAT" evidence="12">
    <location>
        <begin position="1414"/>
        <end position="1533"/>
    </location>
</feature>
<feature type="domain" description="F5/8 type C" evidence="11">
    <location>
        <begin position="66"/>
        <end position="218"/>
    </location>
</feature>
<evidence type="ECO:0000256" key="10">
    <source>
        <dbReference type="SAM" id="Phobius"/>
    </source>
</evidence>
<dbReference type="Gene3D" id="1.10.287.70">
    <property type="match status" value="1"/>
</dbReference>
<dbReference type="PROSITE" id="PS50022">
    <property type="entry name" value="FA58C_3"/>
    <property type="match status" value="1"/>
</dbReference>
<dbReference type="Pfam" id="PF02010">
    <property type="entry name" value="REJ"/>
    <property type="match status" value="1"/>
</dbReference>
<dbReference type="InterPro" id="IPR003915">
    <property type="entry name" value="PKD_2"/>
</dbReference>
<keyword evidence="6 10" id="KW-0472">Membrane</keyword>
<dbReference type="CDD" id="cd00057">
    <property type="entry name" value="FA58C"/>
    <property type="match status" value="1"/>
</dbReference>
<dbReference type="Pfam" id="PF01477">
    <property type="entry name" value="PLAT"/>
    <property type="match status" value="1"/>
</dbReference>
<evidence type="ECO:0000256" key="9">
    <source>
        <dbReference type="SAM" id="MobiDB-lite"/>
    </source>
</evidence>
<evidence type="ECO:0000259" key="12">
    <source>
        <dbReference type="PROSITE" id="PS50095"/>
    </source>
</evidence>
<dbReference type="Pfam" id="PF20519">
    <property type="entry name" value="Polycystin_dom"/>
    <property type="match status" value="1"/>
</dbReference>
<feature type="transmembrane region" description="Helical" evidence="10">
    <location>
        <begin position="1775"/>
        <end position="1795"/>
    </location>
</feature>
<evidence type="ECO:0000256" key="8">
    <source>
        <dbReference type="PROSITE-ProRule" id="PRU00152"/>
    </source>
</evidence>
<dbReference type="InterPro" id="IPR036392">
    <property type="entry name" value="PLAT/LH2_dom_sf"/>
</dbReference>
<evidence type="ECO:0000259" key="11">
    <source>
        <dbReference type="PROSITE" id="PS50022"/>
    </source>
</evidence>
<feature type="transmembrane region" description="Helical" evidence="10">
    <location>
        <begin position="2046"/>
        <end position="2064"/>
    </location>
</feature>
<dbReference type="Pfam" id="PF00754">
    <property type="entry name" value="F5_F8_type_C"/>
    <property type="match status" value="1"/>
</dbReference>
<evidence type="ECO:0000256" key="2">
    <source>
        <dbReference type="ARBA" id="ARBA00007200"/>
    </source>
</evidence>
<comment type="subcellular location">
    <subcellularLocation>
        <location evidence="1">Membrane</location>
        <topology evidence="1">Multi-pass membrane protein</topology>
    </subcellularLocation>
</comment>
<evidence type="ECO:0000256" key="6">
    <source>
        <dbReference type="ARBA" id="ARBA00023136"/>
    </source>
</evidence>
<feature type="transmembrane region" description="Helical" evidence="10">
    <location>
        <begin position="2172"/>
        <end position="2194"/>
    </location>
</feature>
<feature type="compositionally biased region" description="Basic and acidic residues" evidence="9">
    <location>
        <begin position="961"/>
        <end position="978"/>
    </location>
</feature>
<dbReference type="InterPro" id="IPR001024">
    <property type="entry name" value="PLAT/LH2_dom"/>
</dbReference>
<dbReference type="SMART" id="SM00231">
    <property type="entry name" value="FA58C"/>
    <property type="match status" value="1"/>
</dbReference>
<name>A0ABN8LYW4_9CNID</name>
<feature type="transmembrane region" description="Helical" evidence="10">
    <location>
        <begin position="2231"/>
        <end position="2256"/>
    </location>
</feature>
<comment type="caution">
    <text evidence="14">The sequence shown here is derived from an EMBL/GenBank/DDBJ whole genome shotgun (WGS) entry which is preliminary data.</text>
</comment>
<dbReference type="InterPro" id="IPR046791">
    <property type="entry name" value="Polycystin_dom"/>
</dbReference>
<keyword evidence="4" id="KW-0732">Signal</keyword>
<dbReference type="PROSITE" id="PS50095">
    <property type="entry name" value="PLAT"/>
    <property type="match status" value="1"/>
</dbReference>
<feature type="region of interest" description="Disordered" evidence="9">
    <location>
        <begin position="934"/>
        <end position="978"/>
    </location>
</feature>
<feature type="transmembrane region" description="Helical" evidence="10">
    <location>
        <begin position="1665"/>
        <end position="1688"/>
    </location>
</feature>
<dbReference type="SMART" id="SM00303">
    <property type="entry name" value="GPS"/>
    <property type="match status" value="1"/>
</dbReference>
<feature type="transmembrane region" description="Helical" evidence="10">
    <location>
        <begin position="2134"/>
        <end position="2152"/>
    </location>
</feature>
<dbReference type="InterPro" id="IPR051223">
    <property type="entry name" value="Polycystin"/>
</dbReference>
<feature type="transmembrane region" description="Helical" evidence="10">
    <location>
        <begin position="1619"/>
        <end position="1640"/>
    </location>
</feature>
<keyword evidence="7" id="KW-0325">Glycoprotein</keyword>
<feature type="transmembrane region" description="Helical" evidence="10">
    <location>
        <begin position="2076"/>
        <end position="2101"/>
    </location>
</feature>
<dbReference type="InterPro" id="IPR000421">
    <property type="entry name" value="FA58C"/>
</dbReference>
<dbReference type="InterPro" id="IPR002859">
    <property type="entry name" value="PKD/REJ-like"/>
</dbReference>
<keyword evidence="15" id="KW-1185">Reference proteome</keyword>
<keyword evidence="5 10" id="KW-1133">Transmembrane helix</keyword>
<dbReference type="Gene3D" id="2.60.220.50">
    <property type="match status" value="1"/>
</dbReference>
<dbReference type="EMBL" id="CALNXI010000179">
    <property type="protein sequence ID" value="CAH3021361.1"/>
    <property type="molecule type" value="Genomic_DNA"/>
</dbReference>
<gene>
    <name evidence="14" type="ORF">PEVE_00011003</name>
</gene>
<feature type="transmembrane region" description="Helical" evidence="10">
    <location>
        <begin position="1369"/>
        <end position="1389"/>
    </location>
</feature>
<evidence type="ECO:0008006" key="16">
    <source>
        <dbReference type="Google" id="ProtNLM"/>
    </source>
</evidence>
<dbReference type="PROSITE" id="PS51111">
    <property type="entry name" value="REJ"/>
    <property type="match status" value="1"/>
</dbReference>
<evidence type="ECO:0000313" key="14">
    <source>
        <dbReference type="EMBL" id="CAH3021361.1"/>
    </source>
</evidence>
<evidence type="ECO:0000256" key="5">
    <source>
        <dbReference type="ARBA" id="ARBA00022989"/>
    </source>
</evidence>
<dbReference type="InterPro" id="IPR008979">
    <property type="entry name" value="Galactose-bd-like_sf"/>
</dbReference>
<dbReference type="Proteomes" id="UP001159427">
    <property type="component" value="Unassembled WGS sequence"/>
</dbReference>
<dbReference type="Gene3D" id="2.60.120.260">
    <property type="entry name" value="Galactose-binding domain-like"/>
    <property type="match status" value="1"/>
</dbReference>
<dbReference type="SUPFAM" id="SSF49785">
    <property type="entry name" value="Galactose-binding domain-like"/>
    <property type="match status" value="1"/>
</dbReference>
<keyword evidence="3 10" id="KW-0812">Transmembrane</keyword>
<dbReference type="PANTHER" id="PTHR10877:SF150">
    <property type="entry name" value="REJ DOMAIN-CONTAINING PROTEIN"/>
    <property type="match status" value="1"/>
</dbReference>
<dbReference type="SUPFAM" id="SSF49723">
    <property type="entry name" value="Lipase/lipooxygenase domain (PLAT/LH2 domain)"/>
    <property type="match status" value="1"/>
</dbReference>
<feature type="transmembrane region" description="Helical" evidence="10">
    <location>
        <begin position="1708"/>
        <end position="1731"/>
    </location>
</feature>
<dbReference type="Gene3D" id="2.60.60.20">
    <property type="entry name" value="PLAT/LH2 domain"/>
    <property type="match status" value="1"/>
</dbReference>
<proteinExistence type="inferred from homology"/>
<evidence type="ECO:0000259" key="13">
    <source>
        <dbReference type="PROSITE" id="PS51111"/>
    </source>
</evidence>
<evidence type="ECO:0000256" key="3">
    <source>
        <dbReference type="ARBA" id="ARBA00022692"/>
    </source>
</evidence>
<comment type="similarity">
    <text evidence="2">Belongs to the polycystin family.</text>
</comment>
<evidence type="ECO:0000256" key="4">
    <source>
        <dbReference type="ARBA" id="ARBA00022729"/>
    </source>
</evidence>
<dbReference type="PROSITE" id="PS01285">
    <property type="entry name" value="FA58C_1"/>
    <property type="match status" value="1"/>
</dbReference>
<protein>
    <recommendedName>
        <fullName evidence="16">Polycystic kidney disease protein 1-like 2</fullName>
    </recommendedName>
</protein>
<dbReference type="PANTHER" id="PTHR10877">
    <property type="entry name" value="POLYCYSTIN FAMILY MEMBER"/>
    <property type="match status" value="1"/>
</dbReference>
<feature type="region of interest" description="Disordered" evidence="9">
    <location>
        <begin position="1261"/>
        <end position="1282"/>
    </location>
</feature>
<accession>A0ABN8LYW4</accession>
<dbReference type="InterPro" id="IPR013122">
    <property type="entry name" value="PKD1_2_channel"/>
</dbReference>
<feature type="domain" description="REJ" evidence="13">
    <location>
        <begin position="698"/>
        <end position="1067"/>
    </location>
</feature>